<protein>
    <submittedName>
        <fullName evidence="2">Uncharacterized protein</fullName>
    </submittedName>
</protein>
<keyword evidence="3" id="KW-1185">Reference proteome</keyword>
<feature type="compositionally biased region" description="Basic and acidic residues" evidence="1">
    <location>
        <begin position="1"/>
        <end position="20"/>
    </location>
</feature>
<feature type="region of interest" description="Disordered" evidence="1">
    <location>
        <begin position="1"/>
        <end position="33"/>
    </location>
</feature>
<sequence length="190" mass="21588">MLTHELDNSEDANHTTEGRDGISPSLESPTTQDLLKIASEESTHGKKKKKKGREHCSVECFRDLCGKQNAVDSSRVECEWKTGCCSSAPRGGRGSARNSKLPIRFTRKRRIRRKLKHWITAQAFSSDIGARSFHLQNGVVFSNAGRFDLTLFSCYSSFSVVREKLNLPRSGFSILRRHRMILVPREKIFF</sequence>
<accession>A0AAV4XV53</accession>
<dbReference type="AlphaFoldDB" id="A0AAV4XV53"/>
<name>A0AAV4XV53_CAEEX</name>
<proteinExistence type="predicted"/>
<gene>
    <name evidence="2" type="ORF">CEXT_248211</name>
</gene>
<evidence type="ECO:0000313" key="3">
    <source>
        <dbReference type="Proteomes" id="UP001054945"/>
    </source>
</evidence>
<evidence type="ECO:0000313" key="2">
    <source>
        <dbReference type="EMBL" id="GIY97829.1"/>
    </source>
</evidence>
<organism evidence="2 3">
    <name type="scientific">Caerostris extrusa</name>
    <name type="common">Bark spider</name>
    <name type="synonym">Caerostris bankana</name>
    <dbReference type="NCBI Taxonomy" id="172846"/>
    <lineage>
        <taxon>Eukaryota</taxon>
        <taxon>Metazoa</taxon>
        <taxon>Ecdysozoa</taxon>
        <taxon>Arthropoda</taxon>
        <taxon>Chelicerata</taxon>
        <taxon>Arachnida</taxon>
        <taxon>Araneae</taxon>
        <taxon>Araneomorphae</taxon>
        <taxon>Entelegynae</taxon>
        <taxon>Araneoidea</taxon>
        <taxon>Araneidae</taxon>
        <taxon>Caerostris</taxon>
    </lineage>
</organism>
<dbReference type="Proteomes" id="UP001054945">
    <property type="component" value="Unassembled WGS sequence"/>
</dbReference>
<comment type="caution">
    <text evidence="2">The sequence shown here is derived from an EMBL/GenBank/DDBJ whole genome shotgun (WGS) entry which is preliminary data.</text>
</comment>
<evidence type="ECO:0000256" key="1">
    <source>
        <dbReference type="SAM" id="MobiDB-lite"/>
    </source>
</evidence>
<reference evidence="2 3" key="1">
    <citation type="submission" date="2021-06" db="EMBL/GenBank/DDBJ databases">
        <title>Caerostris extrusa draft genome.</title>
        <authorList>
            <person name="Kono N."/>
            <person name="Arakawa K."/>
        </authorList>
    </citation>
    <scope>NUCLEOTIDE SEQUENCE [LARGE SCALE GENOMIC DNA]</scope>
</reference>
<dbReference type="EMBL" id="BPLR01018218">
    <property type="protein sequence ID" value="GIY97829.1"/>
    <property type="molecule type" value="Genomic_DNA"/>
</dbReference>